<accession>G8R079</accession>
<dbReference type="STRING" id="926562.Oweho_2783"/>
<dbReference type="EMBL" id="CP003156">
    <property type="protein sequence ID" value="AEV33745.1"/>
    <property type="molecule type" value="Genomic_DNA"/>
</dbReference>
<sequence>MLSALIFLTVMANRPLPDIPWFALSEINEINEINEQHHAKWLNLNLDLSNDVSQINSGKPLSSVFTDESLLPLSWVEMVQTPPPELS</sequence>
<dbReference type="HOGENOM" id="CLU_2480381_0_0_10"/>
<proteinExistence type="predicted"/>
<evidence type="ECO:0000313" key="2">
    <source>
        <dbReference type="Proteomes" id="UP000005631"/>
    </source>
</evidence>
<protein>
    <submittedName>
        <fullName evidence="1">Uncharacterized protein</fullName>
    </submittedName>
</protein>
<dbReference type="Proteomes" id="UP000005631">
    <property type="component" value="Chromosome"/>
</dbReference>
<name>G8R079_OWEHD</name>
<keyword evidence="2" id="KW-1185">Reference proteome</keyword>
<gene>
    <name evidence="1" type="ordered locus">Oweho_2783</name>
</gene>
<dbReference type="RefSeq" id="WP_014203094.1">
    <property type="nucleotide sequence ID" value="NC_016599.1"/>
</dbReference>
<organism evidence="1 2">
    <name type="scientific">Owenweeksia hongkongensis (strain DSM 17368 / CIP 108786 / JCM 12287 / NRRL B-23963 / UST20020801)</name>
    <dbReference type="NCBI Taxonomy" id="926562"/>
    <lineage>
        <taxon>Bacteria</taxon>
        <taxon>Pseudomonadati</taxon>
        <taxon>Bacteroidota</taxon>
        <taxon>Flavobacteriia</taxon>
        <taxon>Flavobacteriales</taxon>
        <taxon>Owenweeksiaceae</taxon>
        <taxon>Owenweeksia</taxon>
    </lineage>
</organism>
<dbReference type="AlphaFoldDB" id="G8R079"/>
<dbReference type="PATRIC" id="fig|926562.3.peg.2800"/>
<evidence type="ECO:0000313" key="1">
    <source>
        <dbReference type="EMBL" id="AEV33745.1"/>
    </source>
</evidence>
<dbReference type="KEGG" id="oho:Oweho_2783"/>
<reference evidence="1 2" key="1">
    <citation type="journal article" date="2012" name="Stand. Genomic Sci.">
        <title>Genome sequence of the orange-pigmented seawater bacterium Owenweeksia hongkongensis type strain (UST20020801(T)).</title>
        <authorList>
            <person name="Riedel T."/>
            <person name="Held B."/>
            <person name="Nolan M."/>
            <person name="Lucas S."/>
            <person name="Lapidus A."/>
            <person name="Tice H."/>
            <person name="Del Rio T.G."/>
            <person name="Cheng J.F."/>
            <person name="Han C."/>
            <person name="Tapia R."/>
            <person name="Goodwin L.A."/>
            <person name="Pitluck S."/>
            <person name="Liolios K."/>
            <person name="Mavromatis K."/>
            <person name="Pagani I."/>
            <person name="Ivanova N."/>
            <person name="Mikhailova N."/>
            <person name="Pati A."/>
            <person name="Chen A."/>
            <person name="Palaniappan K."/>
            <person name="Rohde M."/>
            <person name="Tindall B.J."/>
            <person name="Detter J.C."/>
            <person name="Goker M."/>
            <person name="Woyke T."/>
            <person name="Bristow J."/>
            <person name="Eisen J.A."/>
            <person name="Markowitz V."/>
            <person name="Hugenholtz P."/>
            <person name="Klenk H.P."/>
            <person name="Kyrpides N.C."/>
        </authorList>
    </citation>
    <scope>NUCLEOTIDE SEQUENCE</scope>
    <source>
        <strain evidence="2">DSM 17368 / JCM 12287 / NRRL B-23963</strain>
    </source>
</reference>